<reference evidence="13" key="1">
    <citation type="submission" date="2022-04" db="EMBL/GenBank/DDBJ databases">
        <title>Alcanivorax sp. CY1518 draft genome sequence.</title>
        <authorList>
            <person name="Zhao G."/>
            <person name="An M."/>
        </authorList>
    </citation>
    <scope>NUCLEOTIDE SEQUENCE</scope>
    <source>
        <strain evidence="13">CY1518</strain>
    </source>
</reference>
<keyword evidence="5 12" id="KW-0285">Flavoprotein</keyword>
<evidence type="ECO:0000256" key="10">
    <source>
        <dbReference type="ARBA" id="ARBA00031306"/>
    </source>
</evidence>
<comment type="catalytic activity">
    <reaction evidence="11 12">
        <text>L-threonyl-[protein] + FAD = FMN-L-threonyl-[protein] + AMP + H(+)</text>
        <dbReference type="Rhea" id="RHEA:36847"/>
        <dbReference type="Rhea" id="RHEA-COMP:11060"/>
        <dbReference type="Rhea" id="RHEA-COMP:11061"/>
        <dbReference type="ChEBI" id="CHEBI:15378"/>
        <dbReference type="ChEBI" id="CHEBI:30013"/>
        <dbReference type="ChEBI" id="CHEBI:57692"/>
        <dbReference type="ChEBI" id="CHEBI:74257"/>
        <dbReference type="ChEBI" id="CHEBI:456215"/>
        <dbReference type="EC" id="2.7.1.180"/>
    </reaction>
</comment>
<dbReference type="PANTHER" id="PTHR30040:SF2">
    <property type="entry name" value="FAD:PROTEIN FMN TRANSFERASE"/>
    <property type="match status" value="1"/>
</dbReference>
<evidence type="ECO:0000256" key="9">
    <source>
        <dbReference type="ARBA" id="ARBA00022842"/>
    </source>
</evidence>
<name>A0ABT0E3U7_9GAMM</name>
<dbReference type="EC" id="2.7.1.180" evidence="3 12"/>
<evidence type="ECO:0000256" key="7">
    <source>
        <dbReference type="ARBA" id="ARBA00022723"/>
    </source>
</evidence>
<evidence type="ECO:0000256" key="6">
    <source>
        <dbReference type="ARBA" id="ARBA00022679"/>
    </source>
</evidence>
<dbReference type="PIRSF" id="PIRSF006268">
    <property type="entry name" value="ApbE"/>
    <property type="match status" value="1"/>
</dbReference>
<dbReference type="PANTHER" id="PTHR30040">
    <property type="entry name" value="THIAMINE BIOSYNTHESIS LIPOPROTEIN APBE"/>
    <property type="match status" value="1"/>
</dbReference>
<sequence length="307" mass="33468">MGTVWRVTLGAVPEGTSVEDLRAGVEGVLAEVNRQMSTYIADSDISRFNRAEAGSWHVVPEGFAEVLEAALTLAEQSEGAFDPTVGPLVNLWGFGPGGRRDSEPEQASIEQARARIGWQRLTWDAAQRSLQQPGALYLDFSAIAKGYAVDRVGEYLSQQGVGAWLVDIGGDLRTQGRKPDGSAWRIAIERPVAGERIINTVVALQDLAMATSGDYRNFFEKNGLTYSHTIDPRTAQPVAHHLASVTVLHTSAMQADGLATLLTVLGPEEGMAFASEHHLAVFFIVRADDGFREFMTDEFRLHMEQAN</sequence>
<protein>
    <recommendedName>
        <fullName evidence="4 12">FAD:protein FMN transferase</fullName>
        <ecNumber evidence="3 12">2.7.1.180</ecNumber>
    </recommendedName>
    <alternativeName>
        <fullName evidence="10 12">Flavin transferase</fullName>
    </alternativeName>
</protein>
<evidence type="ECO:0000256" key="8">
    <source>
        <dbReference type="ARBA" id="ARBA00022827"/>
    </source>
</evidence>
<dbReference type="InterPro" id="IPR003374">
    <property type="entry name" value="ApbE-like_sf"/>
</dbReference>
<evidence type="ECO:0000256" key="1">
    <source>
        <dbReference type="ARBA" id="ARBA00001946"/>
    </source>
</evidence>
<dbReference type="SUPFAM" id="SSF143631">
    <property type="entry name" value="ApbE-like"/>
    <property type="match status" value="1"/>
</dbReference>
<comment type="caution">
    <text evidence="13">The sequence shown here is derived from an EMBL/GenBank/DDBJ whole genome shotgun (WGS) entry which is preliminary data.</text>
</comment>
<dbReference type="Pfam" id="PF02424">
    <property type="entry name" value="ApbE"/>
    <property type="match status" value="1"/>
</dbReference>
<evidence type="ECO:0000256" key="3">
    <source>
        <dbReference type="ARBA" id="ARBA00011955"/>
    </source>
</evidence>
<organism evidence="13 14">
    <name type="scientific">Alcanivorax quisquiliarum</name>
    <dbReference type="NCBI Taxonomy" id="2933565"/>
    <lineage>
        <taxon>Bacteria</taxon>
        <taxon>Pseudomonadati</taxon>
        <taxon>Pseudomonadota</taxon>
        <taxon>Gammaproteobacteria</taxon>
        <taxon>Oceanospirillales</taxon>
        <taxon>Alcanivoracaceae</taxon>
        <taxon>Alcanivorax</taxon>
    </lineage>
</organism>
<accession>A0ABT0E3U7</accession>
<keyword evidence="7 12" id="KW-0479">Metal-binding</keyword>
<comment type="cofactor">
    <cofactor evidence="1">
        <name>Mg(2+)</name>
        <dbReference type="ChEBI" id="CHEBI:18420"/>
    </cofactor>
</comment>
<dbReference type="Proteomes" id="UP001165524">
    <property type="component" value="Unassembled WGS sequence"/>
</dbReference>
<evidence type="ECO:0000313" key="14">
    <source>
        <dbReference type="Proteomes" id="UP001165524"/>
    </source>
</evidence>
<evidence type="ECO:0000256" key="4">
    <source>
        <dbReference type="ARBA" id="ARBA00016337"/>
    </source>
</evidence>
<evidence type="ECO:0000313" key="13">
    <source>
        <dbReference type="EMBL" id="MCK0536500.1"/>
    </source>
</evidence>
<keyword evidence="8 12" id="KW-0274">FAD</keyword>
<comment type="similarity">
    <text evidence="2 12">Belongs to the ApbE family.</text>
</comment>
<dbReference type="GO" id="GO:0016740">
    <property type="term" value="F:transferase activity"/>
    <property type="evidence" value="ECO:0007669"/>
    <property type="project" value="UniProtKB-KW"/>
</dbReference>
<dbReference type="InterPro" id="IPR024932">
    <property type="entry name" value="ApbE"/>
</dbReference>
<keyword evidence="14" id="KW-1185">Reference proteome</keyword>
<evidence type="ECO:0000256" key="5">
    <source>
        <dbReference type="ARBA" id="ARBA00022630"/>
    </source>
</evidence>
<evidence type="ECO:0000256" key="11">
    <source>
        <dbReference type="ARBA" id="ARBA00048540"/>
    </source>
</evidence>
<evidence type="ECO:0000256" key="12">
    <source>
        <dbReference type="PIRNR" id="PIRNR006268"/>
    </source>
</evidence>
<dbReference type="RefSeq" id="WP_246947757.1">
    <property type="nucleotide sequence ID" value="NZ_JALKII010000001.1"/>
</dbReference>
<dbReference type="EMBL" id="JALKII010000001">
    <property type="protein sequence ID" value="MCK0536500.1"/>
    <property type="molecule type" value="Genomic_DNA"/>
</dbReference>
<dbReference type="Gene3D" id="3.10.520.10">
    <property type="entry name" value="ApbE-like domains"/>
    <property type="match status" value="1"/>
</dbReference>
<gene>
    <name evidence="13" type="ORF">MU846_02130</name>
</gene>
<proteinExistence type="inferred from homology"/>
<keyword evidence="9 12" id="KW-0460">Magnesium</keyword>
<evidence type="ECO:0000256" key="2">
    <source>
        <dbReference type="ARBA" id="ARBA00008282"/>
    </source>
</evidence>
<keyword evidence="6 12" id="KW-0808">Transferase</keyword>